<dbReference type="AlphaFoldDB" id="A0A7S1FFX4"/>
<keyword evidence="3" id="KW-0378">Hydrolase</keyword>
<comment type="similarity">
    <text evidence="1">Belongs to the DeSI family.</text>
</comment>
<accession>A0A7S1FFX4</accession>
<proteinExistence type="inferred from homology"/>
<feature type="compositionally biased region" description="Basic and acidic residues" evidence="5">
    <location>
        <begin position="161"/>
        <end position="171"/>
    </location>
</feature>
<dbReference type="InterPro" id="IPR011992">
    <property type="entry name" value="EF-hand-dom_pair"/>
</dbReference>
<dbReference type="SMART" id="SM01179">
    <property type="entry name" value="DUF862"/>
    <property type="match status" value="1"/>
</dbReference>
<keyword evidence="2" id="KW-0645">Protease</keyword>
<dbReference type="PANTHER" id="PTHR12378:SF7">
    <property type="entry name" value="DESUMOYLATING ISOPEPTIDASE 1"/>
    <property type="match status" value="1"/>
</dbReference>
<dbReference type="SUPFAM" id="SSF47473">
    <property type="entry name" value="EF-hand"/>
    <property type="match status" value="1"/>
</dbReference>
<feature type="compositionally biased region" description="Low complexity" evidence="5">
    <location>
        <begin position="182"/>
        <end position="202"/>
    </location>
</feature>
<organism evidence="7">
    <name type="scientific">Noctiluca scintillans</name>
    <name type="common">Sea sparkle</name>
    <name type="synonym">Red tide dinoflagellate</name>
    <dbReference type="NCBI Taxonomy" id="2966"/>
    <lineage>
        <taxon>Eukaryota</taxon>
        <taxon>Sar</taxon>
        <taxon>Alveolata</taxon>
        <taxon>Dinophyceae</taxon>
        <taxon>Noctilucales</taxon>
        <taxon>Noctilucaceae</taxon>
        <taxon>Noctiluca</taxon>
    </lineage>
</organism>
<dbReference type="Pfam" id="PF05903">
    <property type="entry name" value="Peptidase_C97"/>
    <property type="match status" value="1"/>
</dbReference>
<feature type="region of interest" description="Disordered" evidence="5">
    <location>
        <begin position="128"/>
        <end position="202"/>
    </location>
</feature>
<dbReference type="EMBL" id="HBFQ01052924">
    <property type="protein sequence ID" value="CAD8863330.1"/>
    <property type="molecule type" value="Transcribed_RNA"/>
</dbReference>
<sequence>MRSSLSVPVQLRRDGDAEVPKHEPKDHSVLFDLFCCSSTRTPEDSPENFNVRTARRNARMSRNSPKRCRDVPVGFVGGDHVSHLTRADSVRVPCALRAASPFRPSLNAIHGLRMASVDIDSQIEELFSDCSRETRDPSDRSERSEESGGETSWRGTASDVSGDRSEGESSAKDPTPAGGSRVSSSTQSEPEQSSPSGSSVASWNRDEFGFAVADEGRADEVPTSWDETTLLQATLELGGTDEGFQTFKNFQVQFQRMNVEGTGKLSQRELLDHALRGVNGPEIDHNLQLVIEEMVRRRFGEMSLRFHVDGIGEEEWIHHLMLRNSSPSYLATKMLNEQLQAMPAHQPSFLEQIQIAFCAFDTRGEGYVPRKHWRRAVQVARGVYATDDVNVEDFDTNGDGTMNYFEFVACVVGCRPVEVELAMYDLSGGAASWIPSAVLDGHKFAGVWHTGVRVFGKEYWYGGYIYEQADFSRVPFGTPTRVMRLGKTLVSQAKFQEFLCSEMTGIFRPQNYDVLQNNCNFFSNEVVQFLLNGKQIPEEVLVQPSLVHRSTLAPLVVPLMNGRLGGDVANRMSHRIDDLTHEWRRRVRVGDVVLCRQRFVDSPSVALITGLEVIQGQRFADIIVFGREKEDDPDGPQDDNTWNMQPHTLAGVPDTQLFPCLEETQAGATILRVWRTVNRRAGTVMRRPSAILPQPCCQEGHGLELSPPGWFGGQPLCSVCGQRFDAGRMSCTLCNFQLCGMCVARGTSVGAFSDVLTPSQAEELLDHEEWLKFVSRVYFNRADICSRGWLDEHELKSFCGRISAELGVSGVTNQDLFAFARLAKEESDDPQKCLRPGFGPEAFEILFKILVQRVHRSDDSPVRVPFAVCVERNSRNGPSFEL</sequence>
<dbReference type="InterPro" id="IPR008580">
    <property type="entry name" value="PPPDE_dom"/>
</dbReference>
<dbReference type="GO" id="GO:0006508">
    <property type="term" value="P:proteolysis"/>
    <property type="evidence" value="ECO:0007669"/>
    <property type="project" value="UniProtKB-KW"/>
</dbReference>
<evidence type="ECO:0000256" key="1">
    <source>
        <dbReference type="ARBA" id="ARBA00008140"/>
    </source>
</evidence>
<dbReference type="GO" id="GO:0070646">
    <property type="term" value="P:protein modification by small protein removal"/>
    <property type="evidence" value="ECO:0007669"/>
    <property type="project" value="TreeGrafter"/>
</dbReference>
<dbReference type="GO" id="GO:0008233">
    <property type="term" value="F:peptidase activity"/>
    <property type="evidence" value="ECO:0007669"/>
    <property type="project" value="UniProtKB-KW"/>
</dbReference>
<evidence type="ECO:0000256" key="4">
    <source>
        <dbReference type="ARBA" id="ARBA00022837"/>
    </source>
</evidence>
<evidence type="ECO:0000256" key="3">
    <source>
        <dbReference type="ARBA" id="ARBA00022801"/>
    </source>
</evidence>
<dbReference type="InterPro" id="IPR042266">
    <property type="entry name" value="PPPDE_sf"/>
</dbReference>
<name>A0A7S1FFX4_NOCSC</name>
<dbReference type="PROSITE" id="PS00018">
    <property type="entry name" value="EF_HAND_1"/>
    <property type="match status" value="1"/>
</dbReference>
<evidence type="ECO:0000259" key="6">
    <source>
        <dbReference type="PROSITE" id="PS51858"/>
    </source>
</evidence>
<reference evidence="7" key="1">
    <citation type="submission" date="2021-01" db="EMBL/GenBank/DDBJ databases">
        <authorList>
            <person name="Corre E."/>
            <person name="Pelletier E."/>
            <person name="Niang G."/>
            <person name="Scheremetjew M."/>
            <person name="Finn R."/>
            <person name="Kale V."/>
            <person name="Holt S."/>
            <person name="Cochrane G."/>
            <person name="Meng A."/>
            <person name="Brown T."/>
            <person name="Cohen L."/>
        </authorList>
    </citation>
    <scope>NUCLEOTIDE SEQUENCE</scope>
</reference>
<evidence type="ECO:0000313" key="7">
    <source>
        <dbReference type="EMBL" id="CAD8863330.1"/>
    </source>
</evidence>
<feature type="compositionally biased region" description="Basic and acidic residues" evidence="5">
    <location>
        <begin position="130"/>
        <end position="146"/>
    </location>
</feature>
<gene>
    <name evidence="7" type="ORF">NSCI0253_LOCUS37685</name>
</gene>
<dbReference type="Gene3D" id="3.90.1720.30">
    <property type="entry name" value="PPPDE domains"/>
    <property type="match status" value="1"/>
</dbReference>
<feature type="compositionally biased region" description="Basic and acidic residues" evidence="5">
    <location>
        <begin position="11"/>
        <end position="23"/>
    </location>
</feature>
<dbReference type="Gene3D" id="1.10.238.10">
    <property type="entry name" value="EF-hand"/>
    <property type="match status" value="1"/>
</dbReference>
<dbReference type="InterPro" id="IPR018247">
    <property type="entry name" value="EF_Hand_1_Ca_BS"/>
</dbReference>
<dbReference type="PROSITE" id="PS51858">
    <property type="entry name" value="PPPDE"/>
    <property type="match status" value="1"/>
</dbReference>
<feature type="domain" description="PPPDE" evidence="6">
    <location>
        <begin position="417"/>
        <end position="561"/>
    </location>
</feature>
<feature type="region of interest" description="Disordered" evidence="5">
    <location>
        <begin position="1"/>
        <end position="23"/>
    </location>
</feature>
<evidence type="ECO:0000256" key="2">
    <source>
        <dbReference type="ARBA" id="ARBA00022670"/>
    </source>
</evidence>
<protein>
    <recommendedName>
        <fullName evidence="6">PPPDE domain-containing protein</fullName>
    </recommendedName>
</protein>
<dbReference type="PANTHER" id="PTHR12378">
    <property type="entry name" value="DESUMOYLATING ISOPEPTIDASE"/>
    <property type="match status" value="1"/>
</dbReference>
<evidence type="ECO:0000256" key="5">
    <source>
        <dbReference type="SAM" id="MobiDB-lite"/>
    </source>
</evidence>
<keyword evidence="4" id="KW-0106">Calcium</keyword>